<dbReference type="SMART" id="SM00138">
    <property type="entry name" value="MeTrc"/>
    <property type="match status" value="1"/>
</dbReference>
<feature type="binding site" evidence="6">
    <location>
        <begin position="234"/>
        <end position="235"/>
    </location>
    <ligand>
        <name>S-adenosyl-L-methionine</name>
        <dbReference type="ChEBI" id="CHEBI:59789"/>
    </ligand>
</feature>
<keyword evidence="3 5" id="KW-0808">Transferase</keyword>
<dbReference type="GO" id="GO:0032259">
    <property type="term" value="P:methylation"/>
    <property type="evidence" value="ECO:0007669"/>
    <property type="project" value="UniProtKB-KW"/>
</dbReference>
<dbReference type="InterPro" id="IPR022642">
    <property type="entry name" value="CheR_C"/>
</dbReference>
<evidence type="ECO:0000256" key="5">
    <source>
        <dbReference type="PIRNR" id="PIRNR000410"/>
    </source>
</evidence>
<evidence type="ECO:0000313" key="8">
    <source>
        <dbReference type="EMBL" id="RZS52933.1"/>
    </source>
</evidence>
<dbReference type="InterPro" id="IPR026024">
    <property type="entry name" value="Chemotaxis_MeTrfase_CheR"/>
</dbReference>
<evidence type="ECO:0000259" key="7">
    <source>
        <dbReference type="PROSITE" id="PS50123"/>
    </source>
</evidence>
<feature type="binding site" evidence="6">
    <location>
        <position position="93"/>
    </location>
    <ligand>
        <name>S-adenosyl-L-methionine</name>
        <dbReference type="ChEBI" id="CHEBI:59789"/>
    </ligand>
</feature>
<protein>
    <recommendedName>
        <fullName evidence="5">Chemotaxis protein methyltransferase</fullName>
        <ecNumber evidence="5">2.1.1.80</ecNumber>
    </recommendedName>
</protein>
<dbReference type="PIRSF" id="PIRSF000410">
    <property type="entry name" value="CheR"/>
    <property type="match status" value="1"/>
</dbReference>
<organism evidence="8 9">
    <name type="scientific">Sphaerotilus mobilis</name>
    <dbReference type="NCBI Taxonomy" id="47994"/>
    <lineage>
        <taxon>Bacteria</taxon>
        <taxon>Pseudomonadati</taxon>
        <taxon>Pseudomonadota</taxon>
        <taxon>Betaproteobacteria</taxon>
        <taxon>Burkholderiales</taxon>
        <taxon>Sphaerotilaceae</taxon>
        <taxon>Sphaerotilus</taxon>
    </lineage>
</organism>
<dbReference type="Pfam" id="PF01739">
    <property type="entry name" value="CheR"/>
    <property type="match status" value="1"/>
</dbReference>
<sequence>MDLETTAAAVLATLPPQPTVNDLSDRTFGRITALMYETVGLSMNASKKSLLASRLAPRIQRLGLRGYDDYLALLLDEHEAAEFQMAVDLLTTNETYFFREPHHFELLEKELVGRRSRAPLSLWSAAASFGDEAYSTAMLLAELQKSGQIGSDWRILATDISHRVLLSAKQGIYPVDRLRHVSPERLKRHCLRGEGAAEGQVMVKDELRERVQFGQLNLCKPIGGIGPFDIVFLRNVLIYFDAETKRAVIDRVAATIKPGGILFMGTAEGRAHAESGLVPLIPGAFRKPMR</sequence>
<dbReference type="Gene3D" id="3.40.50.150">
    <property type="entry name" value="Vaccinia Virus protein VP39"/>
    <property type="match status" value="1"/>
</dbReference>
<dbReference type="PRINTS" id="PR00996">
    <property type="entry name" value="CHERMTFRASE"/>
</dbReference>
<dbReference type="CDD" id="cd02440">
    <property type="entry name" value="AdoMet_MTases"/>
    <property type="match status" value="1"/>
</dbReference>
<dbReference type="GO" id="GO:0008983">
    <property type="term" value="F:protein-glutamate O-methyltransferase activity"/>
    <property type="evidence" value="ECO:0007669"/>
    <property type="project" value="UniProtKB-EC"/>
</dbReference>
<feature type="binding site" evidence="6">
    <location>
        <begin position="217"/>
        <end position="218"/>
    </location>
    <ligand>
        <name>S-adenosyl-L-methionine</name>
        <dbReference type="ChEBI" id="CHEBI:59789"/>
    </ligand>
</feature>
<dbReference type="InterPro" id="IPR029063">
    <property type="entry name" value="SAM-dependent_MTases_sf"/>
</dbReference>
<dbReference type="InterPro" id="IPR000780">
    <property type="entry name" value="CheR_MeTrfase"/>
</dbReference>
<dbReference type="EC" id="2.1.1.80" evidence="5"/>
<feature type="binding site" evidence="6">
    <location>
        <position position="159"/>
    </location>
    <ligand>
        <name>S-adenosyl-L-methionine</name>
        <dbReference type="ChEBI" id="CHEBI:59789"/>
    </ligand>
</feature>
<reference evidence="8 9" key="1">
    <citation type="submission" date="2019-02" db="EMBL/GenBank/DDBJ databases">
        <title>Genomic Encyclopedia of Type Strains, Phase IV (KMG-IV): sequencing the most valuable type-strain genomes for metagenomic binning, comparative biology and taxonomic classification.</title>
        <authorList>
            <person name="Goeker M."/>
        </authorList>
    </citation>
    <scope>NUCLEOTIDE SEQUENCE [LARGE SCALE GENOMIC DNA]</scope>
    <source>
        <strain evidence="8 9">DSM 10617</strain>
    </source>
</reference>
<keyword evidence="4 5" id="KW-0949">S-adenosyl-L-methionine</keyword>
<comment type="catalytic activity">
    <reaction evidence="1 5">
        <text>L-glutamyl-[protein] + S-adenosyl-L-methionine = [protein]-L-glutamate 5-O-methyl ester + S-adenosyl-L-homocysteine</text>
        <dbReference type="Rhea" id="RHEA:24452"/>
        <dbReference type="Rhea" id="RHEA-COMP:10208"/>
        <dbReference type="Rhea" id="RHEA-COMP:10311"/>
        <dbReference type="ChEBI" id="CHEBI:29973"/>
        <dbReference type="ChEBI" id="CHEBI:57856"/>
        <dbReference type="ChEBI" id="CHEBI:59789"/>
        <dbReference type="ChEBI" id="CHEBI:82795"/>
        <dbReference type="EC" id="2.1.1.80"/>
    </reaction>
</comment>
<accession>A0A4Q7LG04</accession>
<dbReference type="Gene3D" id="1.10.155.10">
    <property type="entry name" value="Chemotaxis receptor methyltransferase CheR, N-terminal domain"/>
    <property type="match status" value="1"/>
</dbReference>
<evidence type="ECO:0000256" key="4">
    <source>
        <dbReference type="ARBA" id="ARBA00022691"/>
    </source>
</evidence>
<dbReference type="InterPro" id="IPR022641">
    <property type="entry name" value="CheR_N"/>
</dbReference>
<dbReference type="Proteomes" id="UP000293433">
    <property type="component" value="Unassembled WGS sequence"/>
</dbReference>
<evidence type="ECO:0000256" key="6">
    <source>
        <dbReference type="PIRSR" id="PIRSR000410-1"/>
    </source>
</evidence>
<dbReference type="OrthoDB" id="9816309at2"/>
<evidence type="ECO:0000256" key="2">
    <source>
        <dbReference type="ARBA" id="ARBA00022603"/>
    </source>
</evidence>
<dbReference type="InterPro" id="IPR036804">
    <property type="entry name" value="CheR_N_sf"/>
</dbReference>
<gene>
    <name evidence="8" type="ORF">EV685_2555</name>
</gene>
<feature type="binding site" evidence="6">
    <location>
        <position position="99"/>
    </location>
    <ligand>
        <name>S-adenosyl-L-methionine</name>
        <dbReference type="ChEBI" id="CHEBI:59789"/>
    </ligand>
</feature>
<dbReference type="EMBL" id="SGWV01000010">
    <property type="protein sequence ID" value="RZS52933.1"/>
    <property type="molecule type" value="Genomic_DNA"/>
</dbReference>
<keyword evidence="9" id="KW-1185">Reference proteome</keyword>
<dbReference type="SUPFAM" id="SSF53335">
    <property type="entry name" value="S-adenosyl-L-methionine-dependent methyltransferases"/>
    <property type="match status" value="1"/>
</dbReference>
<evidence type="ECO:0000256" key="1">
    <source>
        <dbReference type="ARBA" id="ARBA00001541"/>
    </source>
</evidence>
<keyword evidence="2 5" id="KW-0489">Methyltransferase</keyword>
<dbReference type="PANTHER" id="PTHR24422">
    <property type="entry name" value="CHEMOTAXIS PROTEIN METHYLTRANSFERASE"/>
    <property type="match status" value="1"/>
</dbReference>
<name>A0A4Q7LG04_9BURK</name>
<dbReference type="AlphaFoldDB" id="A0A4Q7LG04"/>
<dbReference type="PROSITE" id="PS50123">
    <property type="entry name" value="CHER"/>
    <property type="match status" value="1"/>
</dbReference>
<dbReference type="PANTHER" id="PTHR24422:SF26">
    <property type="entry name" value="CHEMOTAXIS PROTEIN METHYLTRANSFERASE"/>
    <property type="match status" value="1"/>
</dbReference>
<dbReference type="InterPro" id="IPR050903">
    <property type="entry name" value="Bact_Chemotaxis_MeTrfase"/>
</dbReference>
<proteinExistence type="predicted"/>
<evidence type="ECO:0000256" key="3">
    <source>
        <dbReference type="ARBA" id="ARBA00022679"/>
    </source>
</evidence>
<dbReference type="Pfam" id="PF03705">
    <property type="entry name" value="CheR_N"/>
    <property type="match status" value="1"/>
</dbReference>
<comment type="function">
    <text evidence="5">Methylation of the membrane-bound methyl-accepting chemotaxis proteins (MCP) to form gamma-glutamyl methyl ester residues in MCP.</text>
</comment>
<comment type="caution">
    <text evidence="8">The sequence shown here is derived from an EMBL/GenBank/DDBJ whole genome shotgun (WGS) entry which is preliminary data.</text>
</comment>
<dbReference type="SUPFAM" id="SSF47757">
    <property type="entry name" value="Chemotaxis receptor methyltransferase CheR, N-terminal domain"/>
    <property type="match status" value="1"/>
</dbReference>
<feature type="binding site" evidence="6">
    <location>
        <position position="132"/>
    </location>
    <ligand>
        <name>S-adenosyl-L-methionine</name>
        <dbReference type="ChEBI" id="CHEBI:59789"/>
    </ligand>
</feature>
<evidence type="ECO:0000313" key="9">
    <source>
        <dbReference type="Proteomes" id="UP000293433"/>
    </source>
</evidence>
<dbReference type="RefSeq" id="WP_130482417.1">
    <property type="nucleotide sequence ID" value="NZ_SGWV01000010.1"/>
</dbReference>
<feature type="domain" description="CheR-type methyltransferase" evidence="7">
    <location>
        <begin position="23"/>
        <end position="268"/>
    </location>
</feature>
<feature type="binding site" evidence="6">
    <location>
        <position position="95"/>
    </location>
    <ligand>
        <name>S-adenosyl-L-methionine</name>
        <dbReference type="ChEBI" id="CHEBI:59789"/>
    </ligand>
</feature>